<dbReference type="RefSeq" id="WP_039232602.1">
    <property type="nucleotide sequence ID" value="NZ_JWIQ02000003.1"/>
</dbReference>
<dbReference type="OrthoDB" id="1683573at2"/>
<dbReference type="Proteomes" id="UP000031563">
    <property type="component" value="Unassembled WGS sequence"/>
</dbReference>
<proteinExistence type="predicted"/>
<dbReference type="Pfam" id="PF14035">
    <property type="entry name" value="YlzJ"/>
    <property type="match status" value="1"/>
</dbReference>
<evidence type="ECO:0000313" key="1">
    <source>
        <dbReference type="EMBL" id="KKB42415.1"/>
    </source>
</evidence>
<sequence length="67" mass="7850">MILYTMMPLEQVFPPNYEENGMELVNWKGIPLMVERAENQYKVIRIMSTDPVHYLDESIAPGQFISM</sequence>
<dbReference type="AlphaFoldDB" id="A0A0F5IAR2"/>
<gene>
    <name evidence="1" type="ORF">QY95_00264</name>
</gene>
<dbReference type="InterPro" id="IPR025619">
    <property type="entry name" value="YlzJ"/>
</dbReference>
<evidence type="ECO:0000313" key="2">
    <source>
        <dbReference type="Proteomes" id="UP000031563"/>
    </source>
</evidence>
<accession>A0A0F5IAR2</accession>
<organism evidence="1 2">
    <name type="scientific">Bacillus thermotolerans</name>
    <name type="common">Quasibacillus thermotolerans</name>
    <dbReference type="NCBI Taxonomy" id="1221996"/>
    <lineage>
        <taxon>Bacteria</taxon>
        <taxon>Bacillati</taxon>
        <taxon>Bacillota</taxon>
        <taxon>Bacilli</taxon>
        <taxon>Bacillales</taxon>
        <taxon>Bacillaceae</taxon>
        <taxon>Bacillus</taxon>
    </lineage>
</organism>
<protein>
    <submittedName>
        <fullName evidence="1">Uncharacterized protein</fullName>
    </submittedName>
</protein>
<name>A0A0F5IAR2_BACTR</name>
<reference evidence="1" key="1">
    <citation type="submission" date="2015-02" db="EMBL/GenBank/DDBJ databases">
        <title>Genome Assembly of Bacillaceae bacterium MTCC 8252.</title>
        <authorList>
            <person name="Verma A."/>
            <person name="Khatri I."/>
            <person name="Mual P."/>
            <person name="Subramanian S."/>
            <person name="Krishnamurthi S."/>
        </authorList>
    </citation>
    <scope>NUCLEOTIDE SEQUENCE [LARGE SCALE GENOMIC DNA]</scope>
    <source>
        <strain evidence="1">MTCC 8252</strain>
    </source>
</reference>
<keyword evidence="2" id="KW-1185">Reference proteome</keyword>
<comment type="caution">
    <text evidence="1">The sequence shown here is derived from an EMBL/GenBank/DDBJ whole genome shotgun (WGS) entry which is preliminary data.</text>
</comment>
<dbReference type="STRING" id="1221996.QY95_00264"/>
<dbReference type="EMBL" id="JWIR02000012">
    <property type="protein sequence ID" value="KKB42415.1"/>
    <property type="molecule type" value="Genomic_DNA"/>
</dbReference>